<protein>
    <recommendedName>
        <fullName evidence="7">2-C-methyl-D-erythritol 4-phosphate cytidylyltransferase</fullName>
        <ecNumber evidence="7">2.7.7.60</ecNumber>
    </recommendedName>
    <alternativeName>
        <fullName evidence="7">4-diphosphocytidyl-2C-methyl-D-erythritol synthase</fullName>
    </alternativeName>
    <alternativeName>
        <fullName evidence="7">MEP cytidylyltransferase</fullName>
        <shortName evidence="7">MCT</shortName>
    </alternativeName>
</protein>
<dbReference type="InterPro" id="IPR050088">
    <property type="entry name" value="IspD/TarI_cytidylyltransf_bact"/>
</dbReference>
<proteinExistence type="inferred from homology"/>
<evidence type="ECO:0000256" key="4">
    <source>
        <dbReference type="ARBA" id="ARBA00022679"/>
    </source>
</evidence>
<dbReference type="EC" id="2.7.7.60" evidence="7"/>
<evidence type="ECO:0000256" key="3">
    <source>
        <dbReference type="ARBA" id="ARBA00009789"/>
    </source>
</evidence>
<dbReference type="GO" id="GO:0019288">
    <property type="term" value="P:isopentenyl diphosphate biosynthetic process, methylerythritol 4-phosphate pathway"/>
    <property type="evidence" value="ECO:0007669"/>
    <property type="project" value="UniProtKB-UniRule"/>
</dbReference>
<gene>
    <name evidence="7" type="primary">ispD</name>
    <name evidence="8" type="ORF">SAMN05660297_03302</name>
</gene>
<evidence type="ECO:0000256" key="5">
    <source>
        <dbReference type="ARBA" id="ARBA00022695"/>
    </source>
</evidence>
<keyword evidence="9" id="KW-1185">Reference proteome</keyword>
<dbReference type="CDD" id="cd02516">
    <property type="entry name" value="CDP-ME_synthetase"/>
    <property type="match status" value="1"/>
</dbReference>
<dbReference type="InterPro" id="IPR029044">
    <property type="entry name" value="Nucleotide-diphossugar_trans"/>
</dbReference>
<dbReference type="HAMAP" id="MF_00108">
    <property type="entry name" value="IspD"/>
    <property type="match status" value="1"/>
</dbReference>
<keyword evidence="4 7" id="KW-0808">Transferase</keyword>
<dbReference type="AlphaFoldDB" id="A0A1I0GNW2"/>
<accession>A0A1I0GNW2</accession>
<dbReference type="RefSeq" id="WP_090446530.1">
    <property type="nucleotide sequence ID" value="NZ_FOHU01000024.1"/>
</dbReference>
<evidence type="ECO:0000313" key="9">
    <source>
        <dbReference type="Proteomes" id="UP000199568"/>
    </source>
</evidence>
<dbReference type="FunFam" id="3.90.550.10:FF:000003">
    <property type="entry name" value="2-C-methyl-D-erythritol 4-phosphate cytidylyltransferase"/>
    <property type="match status" value="1"/>
</dbReference>
<dbReference type="Gene3D" id="3.90.550.10">
    <property type="entry name" value="Spore Coat Polysaccharide Biosynthesis Protein SpsA, Chain A"/>
    <property type="match status" value="1"/>
</dbReference>
<dbReference type="Proteomes" id="UP000199568">
    <property type="component" value="Unassembled WGS sequence"/>
</dbReference>
<evidence type="ECO:0000256" key="1">
    <source>
        <dbReference type="ARBA" id="ARBA00001282"/>
    </source>
</evidence>
<feature type="site" description="Positions MEP for the nucleophilic attack" evidence="7">
    <location>
        <position position="160"/>
    </location>
</feature>
<sequence length="243" mass="27460">MRRDDKNVSAIIVAAGKGKRMGEGFNKQYIPLKEKPIVAHTLQIFENSQYIDEIILVVGKEEVSFAKTEIIEKYKFTKVVKVIEGGKERQDSVYNGLLEVNKRCQIVLIHDGARPFVKEKIIKNSIDMAEKIGAAVAAMPVKDTIKMVGDELEVVNTPERKYLWAVQTPQTFQYKLLKTAYEKLRTEKVIVTDDAMAVERLGHTVKIIEGSYENIKITTPEDLIIAKAILAKEEGNNADRIRV</sequence>
<dbReference type="PANTHER" id="PTHR32125">
    <property type="entry name" value="2-C-METHYL-D-ERYTHRITOL 4-PHOSPHATE CYTIDYLYLTRANSFERASE, CHLOROPLASTIC"/>
    <property type="match status" value="1"/>
</dbReference>
<feature type="site" description="Transition state stabilizer" evidence="7">
    <location>
        <position position="27"/>
    </location>
</feature>
<dbReference type="NCBIfam" id="NF001183">
    <property type="entry name" value="PRK00155.1-3"/>
    <property type="match status" value="1"/>
</dbReference>
<comment type="function">
    <text evidence="7">Catalyzes the formation of 4-diphosphocytidyl-2-C-methyl-D-erythritol from CTP and 2-C-methyl-D-erythritol 4-phosphate (MEP).</text>
</comment>
<organism evidence="8 9">
    <name type="scientific">Natronincola peptidivorans</name>
    <dbReference type="NCBI Taxonomy" id="426128"/>
    <lineage>
        <taxon>Bacteria</taxon>
        <taxon>Bacillati</taxon>
        <taxon>Bacillota</taxon>
        <taxon>Clostridia</taxon>
        <taxon>Peptostreptococcales</taxon>
        <taxon>Natronincolaceae</taxon>
        <taxon>Natronincola</taxon>
    </lineage>
</organism>
<dbReference type="InterPro" id="IPR001228">
    <property type="entry name" value="IspD"/>
</dbReference>
<comment type="similarity">
    <text evidence="3 7">Belongs to the IspD/TarI cytidylyltransferase family. IspD subfamily.</text>
</comment>
<dbReference type="InterPro" id="IPR034683">
    <property type="entry name" value="IspD/TarI"/>
</dbReference>
<evidence type="ECO:0000256" key="7">
    <source>
        <dbReference type="HAMAP-Rule" id="MF_00108"/>
    </source>
</evidence>
<comment type="catalytic activity">
    <reaction evidence="1 7">
        <text>2-C-methyl-D-erythritol 4-phosphate + CTP + H(+) = 4-CDP-2-C-methyl-D-erythritol + diphosphate</text>
        <dbReference type="Rhea" id="RHEA:13429"/>
        <dbReference type="ChEBI" id="CHEBI:15378"/>
        <dbReference type="ChEBI" id="CHEBI:33019"/>
        <dbReference type="ChEBI" id="CHEBI:37563"/>
        <dbReference type="ChEBI" id="CHEBI:57823"/>
        <dbReference type="ChEBI" id="CHEBI:58262"/>
        <dbReference type="EC" id="2.7.7.60"/>
    </reaction>
</comment>
<dbReference type="GO" id="GO:0050518">
    <property type="term" value="F:2-C-methyl-D-erythritol 4-phosphate cytidylyltransferase activity"/>
    <property type="evidence" value="ECO:0007669"/>
    <property type="project" value="UniProtKB-UniRule"/>
</dbReference>
<keyword evidence="6 7" id="KW-0414">Isoprene biosynthesis</keyword>
<comment type="pathway">
    <text evidence="2 7">Isoprenoid biosynthesis; isopentenyl diphosphate biosynthesis via DXP pathway; isopentenyl diphosphate from 1-deoxy-D-xylulose 5-phosphate: step 2/6.</text>
</comment>
<dbReference type="NCBIfam" id="TIGR00453">
    <property type="entry name" value="ispD"/>
    <property type="match status" value="1"/>
</dbReference>
<evidence type="ECO:0000256" key="6">
    <source>
        <dbReference type="ARBA" id="ARBA00023229"/>
    </source>
</evidence>
<dbReference type="InterPro" id="IPR018294">
    <property type="entry name" value="ISPD_synthase_CS"/>
</dbReference>
<dbReference type="UniPathway" id="UPA00056">
    <property type="reaction ID" value="UER00093"/>
</dbReference>
<name>A0A1I0GNW2_9FIRM</name>
<dbReference type="PROSITE" id="PS01295">
    <property type="entry name" value="ISPD"/>
    <property type="match status" value="1"/>
</dbReference>
<feature type="site" description="Transition state stabilizer" evidence="7">
    <location>
        <position position="20"/>
    </location>
</feature>
<feature type="site" description="Positions MEP for the nucleophilic attack" evidence="7">
    <location>
        <position position="216"/>
    </location>
</feature>
<dbReference type="EMBL" id="FOHU01000024">
    <property type="protein sequence ID" value="SET73010.1"/>
    <property type="molecule type" value="Genomic_DNA"/>
</dbReference>
<dbReference type="SUPFAM" id="SSF53448">
    <property type="entry name" value="Nucleotide-diphospho-sugar transferases"/>
    <property type="match status" value="1"/>
</dbReference>
<dbReference type="Pfam" id="PF01128">
    <property type="entry name" value="IspD"/>
    <property type="match status" value="1"/>
</dbReference>
<evidence type="ECO:0000313" key="8">
    <source>
        <dbReference type="EMBL" id="SET73010.1"/>
    </source>
</evidence>
<dbReference type="OrthoDB" id="9806837at2"/>
<dbReference type="PANTHER" id="PTHR32125:SF4">
    <property type="entry name" value="2-C-METHYL-D-ERYTHRITOL 4-PHOSPHATE CYTIDYLYLTRANSFERASE, CHLOROPLASTIC"/>
    <property type="match status" value="1"/>
</dbReference>
<dbReference type="STRING" id="426128.SAMN05660297_03302"/>
<reference evidence="8 9" key="1">
    <citation type="submission" date="2016-10" db="EMBL/GenBank/DDBJ databases">
        <authorList>
            <person name="de Groot N.N."/>
        </authorList>
    </citation>
    <scope>NUCLEOTIDE SEQUENCE [LARGE SCALE GENOMIC DNA]</scope>
    <source>
        <strain evidence="8 9">DSM 18979</strain>
    </source>
</reference>
<keyword evidence="5 7" id="KW-0548">Nucleotidyltransferase</keyword>
<evidence type="ECO:0000256" key="2">
    <source>
        <dbReference type="ARBA" id="ARBA00004787"/>
    </source>
</evidence>